<sequence>MTVTWTCSEHRTQEPPRGSQDPACRKSLECVAMVEQAQLPTPAPPGTSWLLAGLHCLPII</sequence>
<gene>
    <name evidence="2" type="ORF">E2C01_017650</name>
</gene>
<comment type="caution">
    <text evidence="2">The sequence shown here is derived from an EMBL/GenBank/DDBJ whole genome shotgun (WGS) entry which is preliminary data.</text>
</comment>
<organism evidence="2 3">
    <name type="scientific">Portunus trituberculatus</name>
    <name type="common">Swimming crab</name>
    <name type="synonym">Neptunus trituberculatus</name>
    <dbReference type="NCBI Taxonomy" id="210409"/>
    <lineage>
        <taxon>Eukaryota</taxon>
        <taxon>Metazoa</taxon>
        <taxon>Ecdysozoa</taxon>
        <taxon>Arthropoda</taxon>
        <taxon>Crustacea</taxon>
        <taxon>Multicrustacea</taxon>
        <taxon>Malacostraca</taxon>
        <taxon>Eumalacostraca</taxon>
        <taxon>Eucarida</taxon>
        <taxon>Decapoda</taxon>
        <taxon>Pleocyemata</taxon>
        <taxon>Brachyura</taxon>
        <taxon>Eubrachyura</taxon>
        <taxon>Portunoidea</taxon>
        <taxon>Portunidae</taxon>
        <taxon>Portuninae</taxon>
        <taxon>Portunus</taxon>
    </lineage>
</organism>
<feature type="region of interest" description="Disordered" evidence="1">
    <location>
        <begin position="1"/>
        <end position="23"/>
    </location>
</feature>
<dbReference type="AlphaFoldDB" id="A0A5B7DUE5"/>
<evidence type="ECO:0000256" key="1">
    <source>
        <dbReference type="SAM" id="MobiDB-lite"/>
    </source>
</evidence>
<keyword evidence="3" id="KW-1185">Reference proteome</keyword>
<proteinExistence type="predicted"/>
<evidence type="ECO:0000313" key="3">
    <source>
        <dbReference type="Proteomes" id="UP000324222"/>
    </source>
</evidence>
<protein>
    <submittedName>
        <fullName evidence="2">Uncharacterized protein</fullName>
    </submittedName>
</protein>
<evidence type="ECO:0000313" key="2">
    <source>
        <dbReference type="EMBL" id="MPC24566.1"/>
    </source>
</evidence>
<dbReference type="EMBL" id="VSRR010001344">
    <property type="protein sequence ID" value="MPC24566.1"/>
    <property type="molecule type" value="Genomic_DNA"/>
</dbReference>
<accession>A0A5B7DUE5</accession>
<reference evidence="2 3" key="1">
    <citation type="submission" date="2019-05" db="EMBL/GenBank/DDBJ databases">
        <title>Another draft genome of Portunus trituberculatus and its Hox gene families provides insights of decapod evolution.</title>
        <authorList>
            <person name="Jeong J.-H."/>
            <person name="Song I."/>
            <person name="Kim S."/>
            <person name="Choi T."/>
            <person name="Kim D."/>
            <person name="Ryu S."/>
            <person name="Kim W."/>
        </authorList>
    </citation>
    <scope>NUCLEOTIDE SEQUENCE [LARGE SCALE GENOMIC DNA]</scope>
    <source>
        <tissue evidence="2">Muscle</tissue>
    </source>
</reference>
<name>A0A5B7DUE5_PORTR</name>
<dbReference type="Proteomes" id="UP000324222">
    <property type="component" value="Unassembled WGS sequence"/>
</dbReference>